<accession>A0A645EAM6</accession>
<protein>
    <submittedName>
        <fullName evidence="1">Uncharacterized protein</fullName>
    </submittedName>
</protein>
<sequence>MAERDNLPTMKSQIVEMLFGAVQRANRHQEILQMPFQRKRRIFLDIAGHGSELRPFLIADQLLQSLVGDLFIRYPKVDRARTRHPILLKSCAVGFGNTRLAVGIFPVPLLEDVSDHA</sequence>
<reference evidence="1" key="1">
    <citation type="submission" date="2019-08" db="EMBL/GenBank/DDBJ databases">
        <authorList>
            <person name="Kucharzyk K."/>
            <person name="Murdoch R.W."/>
            <person name="Higgins S."/>
            <person name="Loffler F."/>
        </authorList>
    </citation>
    <scope>NUCLEOTIDE SEQUENCE</scope>
</reference>
<gene>
    <name evidence="1" type="ORF">SDC9_145693</name>
</gene>
<dbReference type="AlphaFoldDB" id="A0A645EAM6"/>
<name>A0A645EAM6_9ZZZZ</name>
<comment type="caution">
    <text evidence="1">The sequence shown here is derived from an EMBL/GenBank/DDBJ whole genome shotgun (WGS) entry which is preliminary data.</text>
</comment>
<organism evidence="1">
    <name type="scientific">bioreactor metagenome</name>
    <dbReference type="NCBI Taxonomy" id="1076179"/>
    <lineage>
        <taxon>unclassified sequences</taxon>
        <taxon>metagenomes</taxon>
        <taxon>ecological metagenomes</taxon>
    </lineage>
</organism>
<dbReference type="EMBL" id="VSSQ01044663">
    <property type="protein sequence ID" value="MPM98505.1"/>
    <property type="molecule type" value="Genomic_DNA"/>
</dbReference>
<evidence type="ECO:0000313" key="1">
    <source>
        <dbReference type="EMBL" id="MPM98505.1"/>
    </source>
</evidence>
<proteinExistence type="predicted"/>